<evidence type="ECO:0000313" key="2">
    <source>
        <dbReference type="Proteomes" id="UP000276417"/>
    </source>
</evidence>
<dbReference type="RefSeq" id="WP_124873233.1">
    <property type="nucleotide sequence ID" value="NZ_CP034184.1"/>
</dbReference>
<dbReference type="OrthoDB" id="54630at2"/>
<proteinExistence type="predicted"/>
<protein>
    <recommendedName>
        <fullName evidence="3">Fimbrial biogenesis outer membrane usher protein</fullName>
    </recommendedName>
</protein>
<dbReference type="GO" id="GO:0009297">
    <property type="term" value="P:pilus assembly"/>
    <property type="evidence" value="ECO:0007669"/>
    <property type="project" value="InterPro"/>
</dbReference>
<dbReference type="Gene3D" id="2.60.40.3110">
    <property type="match status" value="1"/>
</dbReference>
<gene>
    <name evidence="1" type="ORF">EHF33_13785</name>
</gene>
<dbReference type="InterPro" id="IPR000015">
    <property type="entry name" value="Fimb_usher"/>
</dbReference>
<name>A0A3G8YN07_9DEIO</name>
<dbReference type="KEGG" id="dph:EHF33_13785"/>
<dbReference type="PANTHER" id="PTHR30451">
    <property type="entry name" value="OUTER MEMBRANE USHER PROTEIN"/>
    <property type="match status" value="1"/>
</dbReference>
<keyword evidence="2" id="KW-1185">Reference proteome</keyword>
<sequence length="684" mass="73465">MLEIHVGATNRGTFLTHLVGQDVWLDPKALRPEEKAYFDAEVDCGLARYVHLLPSFSPTINTERLTLTFQPAPRALAGHSLTVVEPLEPSAATTPLFSVDYAAGMSGNLSTSPSFRGAVRAHYVNGPWSASVGTAADVTASRIRWVPSAQVGLNVSATSSVQLAYNVGYTGDVSYAASTAFSSLNAFLFTGARLQLSNMPLQVWPALTIDLPFQAHLRVRVDGLLIAEYDVMAGPVTLRDLPLHNNQGRIEVEIRDETGTRTVVQDYLFPGKPPGSYELSLDAGFLNTTPYLGTRGRYSLSPLVNVEGTGRVIGTAFQAQVRTVISPNPTRSFSVGMAYDSQQNQPFSVVGSAWLLAAPFTVTASAAVPANDVTQTRFATSLAYRAQNYDVQWGISMIGGPSNLTSTLQGNLRVLPALTLSPALTVRRDALRVGLSVDYHPDKALTLRSSGSISSGGATGSLTAQYQLNPTTQLSVSAKTGGASLNLHYADKVKVDASLSTDGWGNVAVQGTTYLLPSGIQFSQGNLYGAFVILETGLPTLKVFADGQFKGVTDASGRLIFSVTSSRAVTIRIDADTLPFDVTLKSDAERLNFPSPGSYRLDWRSKFVRSRFVTFRWADKSLAVNAEIRFENAEINYTDSLGTGFLLVSLYDRQAIMVSQDGKRRCSLIVAANTEVATCAPNPS</sequence>
<accession>A0A3G8YN07</accession>
<dbReference type="EMBL" id="CP034184">
    <property type="protein sequence ID" value="AZI43994.1"/>
    <property type="molecule type" value="Genomic_DNA"/>
</dbReference>
<evidence type="ECO:0008006" key="3">
    <source>
        <dbReference type="Google" id="ProtNLM"/>
    </source>
</evidence>
<evidence type="ECO:0000313" key="1">
    <source>
        <dbReference type="EMBL" id="AZI43994.1"/>
    </source>
</evidence>
<organism evidence="1 2">
    <name type="scientific">Deinococcus psychrotolerans</name>
    <dbReference type="NCBI Taxonomy" id="2489213"/>
    <lineage>
        <taxon>Bacteria</taxon>
        <taxon>Thermotogati</taxon>
        <taxon>Deinococcota</taxon>
        <taxon>Deinococci</taxon>
        <taxon>Deinococcales</taxon>
        <taxon>Deinococcaceae</taxon>
        <taxon>Deinococcus</taxon>
    </lineage>
</organism>
<dbReference type="PANTHER" id="PTHR30451:SF5">
    <property type="entry name" value="SLR0019 PROTEIN"/>
    <property type="match status" value="1"/>
</dbReference>
<dbReference type="AlphaFoldDB" id="A0A3G8YN07"/>
<dbReference type="Proteomes" id="UP000276417">
    <property type="component" value="Chromosome 2"/>
</dbReference>
<dbReference type="GO" id="GO:0016020">
    <property type="term" value="C:membrane"/>
    <property type="evidence" value="ECO:0007669"/>
    <property type="project" value="InterPro"/>
</dbReference>
<reference evidence="1 2" key="1">
    <citation type="submission" date="2018-11" db="EMBL/GenBank/DDBJ databases">
        <title>Deinococcus shelandsis sp. nov., isolated from South Shetland Islands soil of Antarctica.</title>
        <authorList>
            <person name="Tian J."/>
        </authorList>
    </citation>
    <scope>NUCLEOTIDE SEQUENCE [LARGE SCALE GENOMIC DNA]</scope>
    <source>
        <strain evidence="1 2">S14-83T</strain>
    </source>
</reference>
<dbReference type="GO" id="GO:0015473">
    <property type="term" value="F:fimbrial usher porin activity"/>
    <property type="evidence" value="ECO:0007669"/>
    <property type="project" value="InterPro"/>
</dbReference>